<protein>
    <submittedName>
        <fullName evidence="3">Uncharacterized protein</fullName>
    </submittedName>
</protein>
<feature type="compositionally biased region" description="Basic residues" evidence="2">
    <location>
        <begin position="11"/>
        <end position="23"/>
    </location>
</feature>
<accession>A0ABR3R8J8</accession>
<evidence type="ECO:0000313" key="3">
    <source>
        <dbReference type="EMBL" id="KAL1600775.1"/>
    </source>
</evidence>
<reference evidence="3 4" key="1">
    <citation type="submission" date="2024-02" db="EMBL/GenBank/DDBJ databases">
        <title>De novo assembly and annotation of 12 fungi associated with fruit tree decline syndrome in Ontario, Canada.</title>
        <authorList>
            <person name="Sulman M."/>
            <person name="Ellouze W."/>
            <person name="Ilyukhin E."/>
        </authorList>
    </citation>
    <scope>NUCLEOTIDE SEQUENCE [LARGE SCALE GENOMIC DNA]</scope>
    <source>
        <strain evidence="3 4">M42-189</strain>
    </source>
</reference>
<sequence length="525" mass="60107">MLQARAPGRSRPTRPPKSKKPKKSKEAGKPSKKEGSKGHKANKGIKSSKPSKPSKSVQSSHGAQATPIVFPKLDVPYVDTATDLCDLWIDCGDESDYAETEVLRRQEGHHSRQELWKRDDRTVNADLPSGKLVLKTLAYPSSGILYSPPRHNNPVHAFNFKSNRLGSTLVRDSSRIPATTTAYATEHIIELQSVPMFMEYAIEKNAKLEPFFQNHWTQRVGQISLIRKRSPRPAYRLGTRPPRDSLGSLVFEALGTTHNPTNFVLCSREINMFKEHLWAQKNLMGLDLYNTSLTEAMEGIVPSSVFLSGLRTSFAVYHYMNSHTVQQNLRSINSNVRMELSHAKTLTGEEVDLVPLWDSFLEDRFTIAENHGKDWLRGRIERALKEIKETRKKYRTLLTQLQKQEKGKLAEQHRKKQHQKQLSFEKLRENAKRKVVHQRALISQLTKKYEAITNPTKAQTKAFNSKVTAAKKTMLRHEKMVMKAQRRIHVLYAYSLEGILRNLRKDQQRVLAFEKAIPALRLLRP</sequence>
<evidence type="ECO:0000256" key="1">
    <source>
        <dbReference type="SAM" id="Coils"/>
    </source>
</evidence>
<feature type="region of interest" description="Disordered" evidence="2">
    <location>
        <begin position="1"/>
        <end position="63"/>
    </location>
</feature>
<feature type="compositionally biased region" description="Basic and acidic residues" evidence="2">
    <location>
        <begin position="24"/>
        <end position="37"/>
    </location>
</feature>
<name>A0ABR3R8J8_9PLEO</name>
<keyword evidence="1" id="KW-0175">Coiled coil</keyword>
<proteinExistence type="predicted"/>
<evidence type="ECO:0000313" key="4">
    <source>
        <dbReference type="Proteomes" id="UP001521785"/>
    </source>
</evidence>
<gene>
    <name evidence="3" type="ORF">SLS60_007163</name>
</gene>
<dbReference type="EMBL" id="JAKJXO020000009">
    <property type="protein sequence ID" value="KAL1600775.1"/>
    <property type="molecule type" value="Genomic_DNA"/>
</dbReference>
<organism evidence="3 4">
    <name type="scientific">Paraconiothyrium brasiliense</name>
    <dbReference type="NCBI Taxonomy" id="300254"/>
    <lineage>
        <taxon>Eukaryota</taxon>
        <taxon>Fungi</taxon>
        <taxon>Dikarya</taxon>
        <taxon>Ascomycota</taxon>
        <taxon>Pezizomycotina</taxon>
        <taxon>Dothideomycetes</taxon>
        <taxon>Pleosporomycetidae</taxon>
        <taxon>Pleosporales</taxon>
        <taxon>Massarineae</taxon>
        <taxon>Didymosphaeriaceae</taxon>
        <taxon>Paraconiothyrium</taxon>
    </lineage>
</organism>
<feature type="compositionally biased region" description="Low complexity" evidence="2">
    <location>
        <begin position="47"/>
        <end position="60"/>
    </location>
</feature>
<comment type="caution">
    <text evidence="3">The sequence shown here is derived from an EMBL/GenBank/DDBJ whole genome shotgun (WGS) entry which is preliminary data.</text>
</comment>
<feature type="coiled-coil region" evidence="1">
    <location>
        <begin position="373"/>
        <end position="404"/>
    </location>
</feature>
<evidence type="ECO:0000256" key="2">
    <source>
        <dbReference type="SAM" id="MobiDB-lite"/>
    </source>
</evidence>
<dbReference type="Proteomes" id="UP001521785">
    <property type="component" value="Unassembled WGS sequence"/>
</dbReference>
<keyword evidence="4" id="KW-1185">Reference proteome</keyword>